<sequence>MLYGHYFYYLEGFQEKERLNYGSDALYIRDPVCYKSYITAGIELKRELTEKYKMNQHCRIKQLTNLCEKMRIARCFRSDRHLTSYVRTLLNTETRIKNREKKKTNEKLKNVRSPMFKTGSQIRSNLKREV</sequence>
<keyword evidence="1" id="KW-1185">Reference proteome</keyword>
<accession>A0A915L5W4</accession>
<evidence type="ECO:0000313" key="2">
    <source>
        <dbReference type="WBParaSite" id="nRc.2.0.1.t46157-RA"/>
    </source>
</evidence>
<evidence type="ECO:0000313" key="1">
    <source>
        <dbReference type="Proteomes" id="UP000887565"/>
    </source>
</evidence>
<name>A0A915L5W4_ROMCU</name>
<organism evidence="1 2">
    <name type="scientific">Romanomermis culicivorax</name>
    <name type="common">Nematode worm</name>
    <dbReference type="NCBI Taxonomy" id="13658"/>
    <lineage>
        <taxon>Eukaryota</taxon>
        <taxon>Metazoa</taxon>
        <taxon>Ecdysozoa</taxon>
        <taxon>Nematoda</taxon>
        <taxon>Enoplea</taxon>
        <taxon>Dorylaimia</taxon>
        <taxon>Mermithida</taxon>
        <taxon>Mermithoidea</taxon>
        <taxon>Mermithidae</taxon>
        <taxon>Romanomermis</taxon>
    </lineage>
</organism>
<dbReference type="WBParaSite" id="nRc.2.0.1.t46157-RA">
    <property type="protein sequence ID" value="nRc.2.0.1.t46157-RA"/>
    <property type="gene ID" value="nRc.2.0.1.g46157"/>
</dbReference>
<dbReference type="AlphaFoldDB" id="A0A915L5W4"/>
<protein>
    <submittedName>
        <fullName evidence="2">Uncharacterized protein</fullName>
    </submittedName>
</protein>
<proteinExistence type="predicted"/>
<dbReference type="Proteomes" id="UP000887565">
    <property type="component" value="Unplaced"/>
</dbReference>
<reference evidence="2" key="1">
    <citation type="submission" date="2022-11" db="UniProtKB">
        <authorList>
            <consortium name="WormBaseParasite"/>
        </authorList>
    </citation>
    <scope>IDENTIFICATION</scope>
</reference>